<sequence length="14" mass="1596">MQSLLLEWGCLTMA</sequence>
<reference evidence="1" key="1">
    <citation type="submission" date="2015-04" db="UniProtKB">
        <authorList>
            <consortium name="EnsemblPlants"/>
        </authorList>
    </citation>
    <scope>IDENTIFICATION</scope>
    <source>
        <strain evidence="1">SL10</strain>
    </source>
</reference>
<dbReference type="EnsemblPlants" id="ONIVA09G01270.1">
    <property type="protein sequence ID" value="ONIVA09G01270.1"/>
    <property type="gene ID" value="ONIVA09G01270"/>
</dbReference>
<proteinExistence type="predicted"/>
<dbReference type="Gramene" id="ONIVA09G01270.1">
    <property type="protein sequence ID" value="ONIVA09G01270.1"/>
    <property type="gene ID" value="ONIVA09G01270"/>
</dbReference>
<keyword evidence="2" id="KW-1185">Reference proteome</keyword>
<reference evidence="1" key="2">
    <citation type="submission" date="2018-04" db="EMBL/GenBank/DDBJ databases">
        <title>OnivRS2 (Oryza nivara Reference Sequence Version 2).</title>
        <authorList>
            <person name="Zhang J."/>
            <person name="Kudrna D."/>
            <person name="Lee S."/>
            <person name="Talag J."/>
            <person name="Rajasekar S."/>
            <person name="Welchert J."/>
            <person name="Hsing Y.-I."/>
            <person name="Wing R.A."/>
        </authorList>
    </citation>
    <scope>NUCLEOTIDE SEQUENCE [LARGE SCALE GENOMIC DNA]</scope>
    <source>
        <strain evidence="1">SL10</strain>
    </source>
</reference>
<accession>A0A0E0IGE1</accession>
<organism evidence="1">
    <name type="scientific">Oryza nivara</name>
    <name type="common">Indian wild rice</name>
    <name type="synonym">Oryza sativa f. spontanea</name>
    <dbReference type="NCBI Taxonomy" id="4536"/>
    <lineage>
        <taxon>Eukaryota</taxon>
        <taxon>Viridiplantae</taxon>
        <taxon>Streptophyta</taxon>
        <taxon>Embryophyta</taxon>
        <taxon>Tracheophyta</taxon>
        <taxon>Spermatophyta</taxon>
        <taxon>Magnoliopsida</taxon>
        <taxon>Liliopsida</taxon>
        <taxon>Poales</taxon>
        <taxon>Poaceae</taxon>
        <taxon>BOP clade</taxon>
        <taxon>Oryzoideae</taxon>
        <taxon>Oryzeae</taxon>
        <taxon>Oryzinae</taxon>
        <taxon>Oryza</taxon>
    </lineage>
</organism>
<dbReference type="HOGENOM" id="CLU_3435172_0_0_1"/>
<dbReference type="Proteomes" id="UP000006591">
    <property type="component" value="Chromosome 9"/>
</dbReference>
<name>A0A0E0IGE1_ORYNI</name>
<protein>
    <submittedName>
        <fullName evidence="1">Uncharacterized protein</fullName>
    </submittedName>
</protein>
<evidence type="ECO:0000313" key="1">
    <source>
        <dbReference type="EnsemblPlants" id="ONIVA09G01270.1"/>
    </source>
</evidence>
<evidence type="ECO:0000313" key="2">
    <source>
        <dbReference type="Proteomes" id="UP000006591"/>
    </source>
</evidence>